<dbReference type="CDD" id="cd01075">
    <property type="entry name" value="NAD_bind_Leu_Phe_Val_DH"/>
    <property type="match status" value="1"/>
</dbReference>
<gene>
    <name evidence="8" type="ORF">C7B43_04980</name>
</gene>
<proteinExistence type="inferred from homology"/>
<name>A0A2T2X840_9FIRM</name>
<keyword evidence="3 5" id="KW-0520">NAD</keyword>
<dbReference type="FunFam" id="3.40.50.10860:FF:000010">
    <property type="entry name" value="Leucine dehydrogenase"/>
    <property type="match status" value="1"/>
</dbReference>
<dbReference type="Gene3D" id="3.40.50.720">
    <property type="entry name" value="NAD(P)-binding Rossmann-like Domain"/>
    <property type="match status" value="1"/>
</dbReference>
<keyword evidence="2 6" id="KW-0560">Oxidoreductase</keyword>
<dbReference type="InterPro" id="IPR006095">
    <property type="entry name" value="Glu/Leu/Phe/Val/Trp_DH"/>
</dbReference>
<dbReference type="Pfam" id="PF00208">
    <property type="entry name" value="ELFV_dehydrog"/>
    <property type="match status" value="2"/>
</dbReference>
<dbReference type="EMBL" id="PXYT01000008">
    <property type="protein sequence ID" value="PSR30649.1"/>
    <property type="molecule type" value="Genomic_DNA"/>
</dbReference>
<feature type="domain" description="Glutamate/phenylalanine/leucine/valine/L-tryptophan dehydrogenase C-terminal" evidence="7">
    <location>
        <begin position="144"/>
        <end position="351"/>
    </location>
</feature>
<feature type="binding site" evidence="5">
    <location>
        <begin position="180"/>
        <end position="185"/>
    </location>
    <ligand>
        <name>NAD(+)</name>
        <dbReference type="ChEBI" id="CHEBI:57540"/>
    </ligand>
</feature>
<dbReference type="GO" id="GO:0000166">
    <property type="term" value="F:nucleotide binding"/>
    <property type="evidence" value="ECO:0007669"/>
    <property type="project" value="UniProtKB-KW"/>
</dbReference>
<dbReference type="InterPro" id="IPR006097">
    <property type="entry name" value="Glu/Leu/Phe/Val/Trp_DH_dimer"/>
</dbReference>
<evidence type="ECO:0000313" key="8">
    <source>
        <dbReference type="EMBL" id="PSR30649.1"/>
    </source>
</evidence>
<evidence type="ECO:0000256" key="2">
    <source>
        <dbReference type="ARBA" id="ARBA00023002"/>
    </source>
</evidence>
<comment type="caution">
    <text evidence="8">The sequence shown here is derived from an EMBL/GenBank/DDBJ whole genome shotgun (WGS) entry which is preliminary data.</text>
</comment>
<protein>
    <submittedName>
        <fullName evidence="8">Leucine dehydrogenase</fullName>
    </submittedName>
</protein>
<dbReference type="GO" id="GO:0006520">
    <property type="term" value="P:amino acid metabolic process"/>
    <property type="evidence" value="ECO:0007669"/>
    <property type="project" value="InterPro"/>
</dbReference>
<evidence type="ECO:0000256" key="3">
    <source>
        <dbReference type="ARBA" id="ARBA00023027"/>
    </source>
</evidence>
<dbReference type="SMART" id="SM00839">
    <property type="entry name" value="ELFV_dehydrog"/>
    <property type="match status" value="1"/>
</dbReference>
<dbReference type="SUPFAM" id="SSF51735">
    <property type="entry name" value="NAD(P)-binding Rossmann-fold domains"/>
    <property type="match status" value="1"/>
</dbReference>
<dbReference type="PIRSF" id="PIRSF000188">
    <property type="entry name" value="Phe_leu_dh"/>
    <property type="match status" value="1"/>
</dbReference>
<dbReference type="Pfam" id="PF02812">
    <property type="entry name" value="ELFV_dehydrog_N"/>
    <property type="match status" value="1"/>
</dbReference>
<accession>A0A2T2X840</accession>
<evidence type="ECO:0000256" key="1">
    <source>
        <dbReference type="ARBA" id="ARBA00006382"/>
    </source>
</evidence>
<dbReference type="InterPro" id="IPR006096">
    <property type="entry name" value="Glu/Leu/Phe/Val/Trp_DH_C"/>
</dbReference>
<dbReference type="InterPro" id="IPR036291">
    <property type="entry name" value="NAD(P)-bd_dom_sf"/>
</dbReference>
<evidence type="ECO:0000313" key="9">
    <source>
        <dbReference type="Proteomes" id="UP000242699"/>
    </source>
</evidence>
<feature type="active site" description="Proton donor/acceptor" evidence="4">
    <location>
        <position position="80"/>
    </location>
</feature>
<sequence length="359" mass="38804">MEIFKEMARRGHEQLIFNFDKATGLKAIIAIHNTTLGPALGGCRMLPYGSEDQAIEDALRLSEGMTYKAAAAGLDFGGGKAIIIGDPANDKSEALFRAFGRFLEAMKGRYLAGEDVGTNEEDLVQCARETSYVVGLPQDCGGSGDTGEITAIGVLAAIRAALTYLYGSASLNRRHIAIQGLGKVGYQLARHARDEGAYVTAADINPHVVGEAASELDIEPADPWTILETPCDVLSPCALGNVVNHETIDKLNCRIIAGPANNQLEDPSLGDVLQHRNILYAPDFITSAGGLIQVANERSHYQEERVRKQVNGIYELLLAIFHRAGENHRSTVSVALDMVDERMKLLDAVHRIYSSSGEK</sequence>
<keyword evidence="5" id="KW-0547">Nucleotide-binding</keyword>
<evidence type="ECO:0000256" key="4">
    <source>
        <dbReference type="PIRSR" id="PIRSR000188-1"/>
    </source>
</evidence>
<dbReference type="SUPFAM" id="SSF53223">
    <property type="entry name" value="Aminoacid dehydrogenase-like, N-terminal domain"/>
    <property type="match status" value="1"/>
</dbReference>
<dbReference type="Proteomes" id="UP000242699">
    <property type="component" value="Unassembled WGS sequence"/>
</dbReference>
<evidence type="ECO:0000259" key="7">
    <source>
        <dbReference type="SMART" id="SM00839"/>
    </source>
</evidence>
<reference evidence="8 9" key="1">
    <citation type="journal article" date="2014" name="BMC Genomics">
        <title>Comparison of environmental and isolate Sulfobacillus genomes reveals diverse carbon, sulfur, nitrogen, and hydrogen metabolisms.</title>
        <authorList>
            <person name="Justice N.B."/>
            <person name="Norman A."/>
            <person name="Brown C.T."/>
            <person name="Singh A."/>
            <person name="Thomas B.C."/>
            <person name="Banfield J.F."/>
        </authorList>
    </citation>
    <scope>NUCLEOTIDE SEQUENCE [LARGE SCALE GENOMIC DNA]</scope>
    <source>
        <strain evidence="8">AMDSBA1</strain>
    </source>
</reference>
<evidence type="ECO:0000256" key="6">
    <source>
        <dbReference type="RuleBase" id="RU004417"/>
    </source>
</evidence>
<dbReference type="AlphaFoldDB" id="A0A2T2X840"/>
<dbReference type="PANTHER" id="PTHR42722:SF1">
    <property type="entry name" value="VALINE DEHYDROGENASE"/>
    <property type="match status" value="1"/>
</dbReference>
<comment type="similarity">
    <text evidence="1 6">Belongs to the Glu/Leu/Phe/Val dehydrogenases family.</text>
</comment>
<dbReference type="Gene3D" id="3.40.50.10860">
    <property type="entry name" value="Leucine Dehydrogenase, chain A, domain 1"/>
    <property type="match status" value="1"/>
</dbReference>
<dbReference type="InterPro" id="IPR046346">
    <property type="entry name" value="Aminoacid_DH-like_N_sf"/>
</dbReference>
<evidence type="ECO:0000256" key="5">
    <source>
        <dbReference type="PIRSR" id="PIRSR000188-2"/>
    </source>
</evidence>
<dbReference type="InterPro" id="IPR016211">
    <property type="entry name" value="Glu/Phe/Leu/Val/Trp_DH_bac/arc"/>
</dbReference>
<organism evidence="8 9">
    <name type="scientific">Sulfobacillus benefaciens</name>
    <dbReference type="NCBI Taxonomy" id="453960"/>
    <lineage>
        <taxon>Bacteria</taxon>
        <taxon>Bacillati</taxon>
        <taxon>Bacillota</taxon>
        <taxon>Clostridia</taxon>
        <taxon>Eubacteriales</taxon>
        <taxon>Clostridiales Family XVII. Incertae Sedis</taxon>
        <taxon>Sulfobacillus</taxon>
    </lineage>
</organism>
<dbReference type="GO" id="GO:0016639">
    <property type="term" value="F:oxidoreductase activity, acting on the CH-NH2 group of donors, NAD or NADP as acceptor"/>
    <property type="evidence" value="ECO:0007669"/>
    <property type="project" value="InterPro"/>
</dbReference>
<dbReference type="PRINTS" id="PR00082">
    <property type="entry name" value="GLFDHDRGNASE"/>
</dbReference>
<dbReference type="PANTHER" id="PTHR42722">
    <property type="entry name" value="LEUCINE DEHYDROGENASE"/>
    <property type="match status" value="1"/>
</dbReference>